<keyword evidence="1" id="KW-0812">Transmembrane</keyword>
<keyword evidence="3" id="KW-1185">Reference proteome</keyword>
<organism evidence="2 3">
    <name type="scientific">Rhodonellum ikkaensis</name>
    <dbReference type="NCBI Taxonomy" id="336829"/>
    <lineage>
        <taxon>Bacteria</taxon>
        <taxon>Pseudomonadati</taxon>
        <taxon>Bacteroidota</taxon>
        <taxon>Cytophagia</taxon>
        <taxon>Cytophagales</taxon>
        <taxon>Cytophagaceae</taxon>
        <taxon>Rhodonellum</taxon>
    </lineage>
</organism>
<keyword evidence="1" id="KW-0472">Membrane</keyword>
<gene>
    <name evidence="2" type="ORF">SAMN05444412_11143</name>
</gene>
<evidence type="ECO:0000256" key="1">
    <source>
        <dbReference type="SAM" id="Phobius"/>
    </source>
</evidence>
<protein>
    <submittedName>
        <fullName evidence="2">Uncharacterized protein</fullName>
    </submittedName>
</protein>
<dbReference type="Proteomes" id="UP000199663">
    <property type="component" value="Unassembled WGS sequence"/>
</dbReference>
<reference evidence="2 3" key="1">
    <citation type="submission" date="2016-10" db="EMBL/GenBank/DDBJ databases">
        <authorList>
            <person name="Varghese N."/>
            <person name="Submissions S."/>
        </authorList>
    </citation>
    <scope>NUCLEOTIDE SEQUENCE [LARGE SCALE GENOMIC DNA]</scope>
    <source>
        <strain evidence="2 3">DSM 17997</strain>
    </source>
</reference>
<evidence type="ECO:0000313" key="3">
    <source>
        <dbReference type="Proteomes" id="UP000199663"/>
    </source>
</evidence>
<accession>A0A1H3SEA8</accession>
<name>A0A1H3SEA8_9BACT</name>
<evidence type="ECO:0000313" key="2">
    <source>
        <dbReference type="EMBL" id="SDZ35439.1"/>
    </source>
</evidence>
<dbReference type="RefSeq" id="WP_019598749.1">
    <property type="nucleotide sequence ID" value="NZ_FNQC01000011.1"/>
</dbReference>
<dbReference type="EMBL" id="FNQC01000011">
    <property type="protein sequence ID" value="SDZ35439.1"/>
    <property type="molecule type" value="Genomic_DNA"/>
</dbReference>
<proteinExistence type="predicted"/>
<feature type="transmembrane region" description="Helical" evidence="1">
    <location>
        <begin position="6"/>
        <end position="23"/>
    </location>
</feature>
<keyword evidence="1" id="KW-1133">Transmembrane helix</keyword>
<comment type="caution">
    <text evidence="2">The sequence shown here is derived from an EMBL/GenBank/DDBJ whole genome shotgun (WGS) entry which is preliminary data.</text>
</comment>
<sequence length="117" mass="13681">MKGFILFIIAIILFIPLTIWNIIEVGIKYKSWKSIDGYFFNTAYDIDRFGNHNFRTLLNKYLIKSNGYQFGDFRETISSVLGKNLRDNTLTKAGIYLVKILDYIDENHCEKSIIELT</sequence>